<reference evidence="1 2" key="1">
    <citation type="submission" date="2017-04" db="EMBL/GenBank/DDBJ databases">
        <authorList>
            <person name="Afonso C.L."/>
            <person name="Miller P.J."/>
            <person name="Scott M.A."/>
            <person name="Spackman E."/>
            <person name="Goraichik I."/>
            <person name="Dimitrov K.M."/>
            <person name="Suarez D.L."/>
            <person name="Swayne D.E."/>
        </authorList>
    </citation>
    <scope>NUCLEOTIDE SEQUENCE [LARGE SCALE GENOMIC DNA]</scope>
    <source>
        <strain evidence="1 2">DSM 5090</strain>
    </source>
</reference>
<protein>
    <submittedName>
        <fullName evidence="1">Carbonic anhydrase or acetyltransferase, isoleucine patch superfamily</fullName>
    </submittedName>
</protein>
<dbReference type="OrthoDB" id="9803036at2"/>
<accession>A0A1W1YBG5</accession>
<gene>
    <name evidence="1" type="ORF">SAMN04488500_101219</name>
</gene>
<dbReference type="InterPro" id="IPR047324">
    <property type="entry name" value="LbH_gamma_CA-like"/>
</dbReference>
<dbReference type="EMBL" id="FWXI01000001">
    <property type="protein sequence ID" value="SMC33493.1"/>
    <property type="molecule type" value="Genomic_DNA"/>
</dbReference>
<sequence length="182" mass="19630">MITEFEGIKPTLDEKTFIADGAKAIGAVTMKEFSSLWFNVVARGDVNRIEIGRYSNVQDNSVVHVADAHPTIIGDFVTVGHNAIIHGCTIEDHCLIGMGAVVLNGVVVGKGSIIAAGAVVRENQIIPPHSLVVGVPAKVVKSVPDDWDSIHAQAVKYKTLWSERYKIMPEAGGERYQGEKIV</sequence>
<dbReference type="PANTHER" id="PTHR13061:SF29">
    <property type="entry name" value="GAMMA CARBONIC ANHYDRASE-LIKE 1, MITOCHONDRIAL-RELATED"/>
    <property type="match status" value="1"/>
</dbReference>
<evidence type="ECO:0000313" key="2">
    <source>
        <dbReference type="Proteomes" id="UP000192738"/>
    </source>
</evidence>
<dbReference type="GO" id="GO:0016740">
    <property type="term" value="F:transferase activity"/>
    <property type="evidence" value="ECO:0007669"/>
    <property type="project" value="UniProtKB-KW"/>
</dbReference>
<name>A0A1W1YBG5_9FIRM</name>
<dbReference type="InterPro" id="IPR001451">
    <property type="entry name" value="Hexapep"/>
</dbReference>
<keyword evidence="1" id="KW-0808">Transferase</keyword>
<dbReference type="STRING" id="112901.SAMN04488500_101219"/>
<dbReference type="Gene3D" id="2.160.10.10">
    <property type="entry name" value="Hexapeptide repeat proteins"/>
    <property type="match status" value="1"/>
</dbReference>
<dbReference type="Pfam" id="PF00132">
    <property type="entry name" value="Hexapep"/>
    <property type="match status" value="1"/>
</dbReference>
<dbReference type="CDD" id="cd04645">
    <property type="entry name" value="LbH_gamma_CA_like"/>
    <property type="match status" value="1"/>
</dbReference>
<dbReference type="InterPro" id="IPR011004">
    <property type="entry name" value="Trimer_LpxA-like_sf"/>
</dbReference>
<dbReference type="AlphaFoldDB" id="A0A1W1YBG5"/>
<dbReference type="PANTHER" id="PTHR13061">
    <property type="entry name" value="DYNACTIN SUBUNIT P25"/>
    <property type="match status" value="1"/>
</dbReference>
<proteinExistence type="predicted"/>
<dbReference type="SUPFAM" id="SSF51161">
    <property type="entry name" value="Trimeric LpxA-like enzymes"/>
    <property type="match status" value="1"/>
</dbReference>
<evidence type="ECO:0000313" key="1">
    <source>
        <dbReference type="EMBL" id="SMC33493.1"/>
    </source>
</evidence>
<dbReference type="Proteomes" id="UP000192738">
    <property type="component" value="Unassembled WGS sequence"/>
</dbReference>
<dbReference type="RefSeq" id="WP_084573740.1">
    <property type="nucleotide sequence ID" value="NZ_CP155572.1"/>
</dbReference>
<organism evidence="1 2">
    <name type="scientific">Sporomusa malonica</name>
    <dbReference type="NCBI Taxonomy" id="112901"/>
    <lineage>
        <taxon>Bacteria</taxon>
        <taxon>Bacillati</taxon>
        <taxon>Bacillota</taxon>
        <taxon>Negativicutes</taxon>
        <taxon>Selenomonadales</taxon>
        <taxon>Sporomusaceae</taxon>
        <taxon>Sporomusa</taxon>
    </lineage>
</organism>
<dbReference type="InterPro" id="IPR050484">
    <property type="entry name" value="Transf_Hexapept/Carb_Anhydrase"/>
</dbReference>
<keyword evidence="2" id="KW-1185">Reference proteome</keyword>